<protein>
    <recommendedName>
        <fullName evidence="1">F-box domain-containing protein</fullName>
    </recommendedName>
</protein>
<gene>
    <name evidence="2" type="ORF">CERSUDRAFT_99812</name>
</gene>
<evidence type="ECO:0000313" key="2">
    <source>
        <dbReference type="EMBL" id="EMD32132.1"/>
    </source>
</evidence>
<dbReference type="Pfam" id="PF12937">
    <property type="entry name" value="F-box-like"/>
    <property type="match status" value="1"/>
</dbReference>
<organism evidence="2 3">
    <name type="scientific">Ceriporiopsis subvermispora (strain B)</name>
    <name type="common">White-rot fungus</name>
    <name type="synonym">Gelatoporia subvermispora</name>
    <dbReference type="NCBI Taxonomy" id="914234"/>
    <lineage>
        <taxon>Eukaryota</taxon>
        <taxon>Fungi</taxon>
        <taxon>Dikarya</taxon>
        <taxon>Basidiomycota</taxon>
        <taxon>Agaricomycotina</taxon>
        <taxon>Agaricomycetes</taxon>
        <taxon>Polyporales</taxon>
        <taxon>Gelatoporiaceae</taxon>
        <taxon>Gelatoporia</taxon>
    </lineage>
</organism>
<dbReference type="OrthoDB" id="3193283at2759"/>
<dbReference type="InterPro" id="IPR032675">
    <property type="entry name" value="LRR_dom_sf"/>
</dbReference>
<proteinExistence type="predicted"/>
<accession>M2R1K4</accession>
<dbReference type="Gene3D" id="1.20.1280.50">
    <property type="match status" value="1"/>
</dbReference>
<dbReference type="Gene3D" id="3.80.10.10">
    <property type="entry name" value="Ribonuclease Inhibitor"/>
    <property type="match status" value="1"/>
</dbReference>
<reference evidence="2 3" key="1">
    <citation type="journal article" date="2012" name="Proc. Natl. Acad. Sci. U.S.A.">
        <title>Comparative genomics of Ceriporiopsis subvermispora and Phanerochaete chrysosporium provide insight into selective ligninolysis.</title>
        <authorList>
            <person name="Fernandez-Fueyo E."/>
            <person name="Ruiz-Duenas F.J."/>
            <person name="Ferreira P."/>
            <person name="Floudas D."/>
            <person name="Hibbett D.S."/>
            <person name="Canessa P."/>
            <person name="Larrondo L.F."/>
            <person name="James T.Y."/>
            <person name="Seelenfreund D."/>
            <person name="Lobos S."/>
            <person name="Polanco R."/>
            <person name="Tello M."/>
            <person name="Honda Y."/>
            <person name="Watanabe T."/>
            <person name="Watanabe T."/>
            <person name="Ryu J.S."/>
            <person name="Kubicek C.P."/>
            <person name="Schmoll M."/>
            <person name="Gaskell J."/>
            <person name="Hammel K.E."/>
            <person name="St John F.J."/>
            <person name="Vanden Wymelenberg A."/>
            <person name="Sabat G."/>
            <person name="Splinter BonDurant S."/>
            <person name="Syed K."/>
            <person name="Yadav J.S."/>
            <person name="Doddapaneni H."/>
            <person name="Subramanian V."/>
            <person name="Lavin J.L."/>
            <person name="Oguiza J.A."/>
            <person name="Perez G."/>
            <person name="Pisabarro A.G."/>
            <person name="Ramirez L."/>
            <person name="Santoyo F."/>
            <person name="Master E."/>
            <person name="Coutinho P.M."/>
            <person name="Henrissat B."/>
            <person name="Lombard V."/>
            <person name="Magnuson J.K."/>
            <person name="Kuees U."/>
            <person name="Hori C."/>
            <person name="Igarashi K."/>
            <person name="Samejima M."/>
            <person name="Held B.W."/>
            <person name="Barry K.W."/>
            <person name="LaButti K.M."/>
            <person name="Lapidus A."/>
            <person name="Lindquist E.A."/>
            <person name="Lucas S.M."/>
            <person name="Riley R."/>
            <person name="Salamov A.A."/>
            <person name="Hoffmeister D."/>
            <person name="Schwenk D."/>
            <person name="Hadar Y."/>
            <person name="Yarden O."/>
            <person name="de Vries R.P."/>
            <person name="Wiebenga A."/>
            <person name="Stenlid J."/>
            <person name="Eastwood D."/>
            <person name="Grigoriev I.V."/>
            <person name="Berka R.M."/>
            <person name="Blanchette R.A."/>
            <person name="Kersten P."/>
            <person name="Martinez A.T."/>
            <person name="Vicuna R."/>
            <person name="Cullen D."/>
        </authorList>
    </citation>
    <scope>NUCLEOTIDE SEQUENCE [LARGE SCALE GENOMIC DNA]</scope>
    <source>
        <strain evidence="2 3">B</strain>
    </source>
</reference>
<sequence>MPKRLARSKVLGRVDSRVVSRELKNSLVGFNGRVDWLDPVSLLEADRALVASLASVRQRRNGLCTINRLPPEVLAMIFGRLARIIKLDEWPWKSNIRTCKDLVPITRVCKYWRAVVLGVSHLWTYITPDVPSEVSLARSNGMPLRMCIKSDHEQLLDQILLSGRPLLELECDCVDIHGETISENPAPHLESFALVNHYLGDWHDVDLFAGQAPRLQQFALARTRWPLPAHPLPALKRLSIQSCYNIRLSGLALLFSASPYLEHLVFQDTDLIPDHEPNDTVHMDHLQSIYVTAISSETASAIFSSITVNSDTAVYVSDTETLIIPQCYSELDICRLMIWQLPAGVTLAATGPFTAIWSSCSFYSTDVDRAEPYAAMHKLPLAQVTELWVESTLPPIWETPGLDILVHALTSLTTLYAYNPQTNFKLSQIIETVSGLQTLHVHFRCDTDDSREDEQDVLQICAIAEERKHAGHPIPRVVLNVAHRKSLSDRCFRKAVERLEEEVEEVEFDYTGATFMTMPARCTARLHACWEPWPERLGQRRRDGYEYGLIN</sequence>
<name>M2R1K4_CERS8</name>
<dbReference type="SUPFAM" id="SSF52047">
    <property type="entry name" value="RNI-like"/>
    <property type="match status" value="1"/>
</dbReference>
<dbReference type="EMBL" id="KB445813">
    <property type="protein sequence ID" value="EMD32132.1"/>
    <property type="molecule type" value="Genomic_DNA"/>
</dbReference>
<evidence type="ECO:0000259" key="1">
    <source>
        <dbReference type="Pfam" id="PF12937"/>
    </source>
</evidence>
<dbReference type="InterPro" id="IPR001810">
    <property type="entry name" value="F-box_dom"/>
</dbReference>
<dbReference type="InterPro" id="IPR036047">
    <property type="entry name" value="F-box-like_dom_sf"/>
</dbReference>
<dbReference type="Proteomes" id="UP000016930">
    <property type="component" value="Unassembled WGS sequence"/>
</dbReference>
<dbReference type="HOGENOM" id="CLU_032930_0_0_1"/>
<dbReference type="AlphaFoldDB" id="M2R1K4"/>
<keyword evidence="3" id="KW-1185">Reference proteome</keyword>
<dbReference type="SUPFAM" id="SSF81383">
    <property type="entry name" value="F-box domain"/>
    <property type="match status" value="1"/>
</dbReference>
<feature type="domain" description="F-box" evidence="1">
    <location>
        <begin position="66"/>
        <end position="126"/>
    </location>
</feature>
<evidence type="ECO:0000313" key="3">
    <source>
        <dbReference type="Proteomes" id="UP000016930"/>
    </source>
</evidence>